<dbReference type="InterPro" id="IPR001509">
    <property type="entry name" value="Epimerase_deHydtase"/>
</dbReference>
<dbReference type="Pfam" id="PF01370">
    <property type="entry name" value="Epimerase"/>
    <property type="match status" value="1"/>
</dbReference>
<accession>E1YIF0</accession>
<dbReference type="Gene3D" id="3.40.50.720">
    <property type="entry name" value="NAD(P)-binding Rossmann-like Domain"/>
    <property type="match status" value="1"/>
</dbReference>
<name>E1YIF0_9BACT</name>
<protein>
    <submittedName>
        <fullName evidence="3">UDP-glucose 4-epimerase</fullName>
    </submittedName>
</protein>
<reference evidence="3" key="1">
    <citation type="journal article" date="2011" name="Environ. Microbiol.">
        <title>Genomic insights into the metabolic potential of the polycyclic aromatic hydrocarbon degrading sulfate-reducing Deltaproteobacterium N47.</title>
        <authorList>
            <person name="Bergmann F."/>
            <person name="Selesi D."/>
            <person name="Weinmaier T."/>
            <person name="Tischler P."/>
            <person name="Rattei T."/>
            <person name="Meckenstock R.U."/>
        </authorList>
    </citation>
    <scope>NUCLEOTIDE SEQUENCE</scope>
</reference>
<dbReference type="SUPFAM" id="SSF51735">
    <property type="entry name" value="NAD(P)-binding Rossmann-fold domains"/>
    <property type="match status" value="1"/>
</dbReference>
<sequence length="324" mass="35897">MAFTVQKVLVTGANGFVGKVLCKEMVVKGWNVCTSVRSLSNDLLPEEVGIIETGSIGPETDWTEALENVEAVVHLAGRVHVVKDLSYDPASGYMNVNAAGTEKLARCAATSGIRLFIFISTVKVNGEGKIAPYTEEDMPELKDPYGLSKWEAEKKLKTIAEETGMNIVIIRAPLIYGPEVKANFFSLLKAVDMGIPFPFAGINNRRSMIYIKNLADLIMHCLAYFKAGFKTYLVSDGKDVSTPDLIRNIAKSLGKPTRLFYLPPFMLKLGGLLVGKSYAVERLVSSLYVDSSKIREELKWKPPFTFEQGIEETAKWYKTFNCGR</sequence>
<evidence type="ECO:0000256" key="1">
    <source>
        <dbReference type="ARBA" id="ARBA00007637"/>
    </source>
</evidence>
<feature type="domain" description="NAD-dependent epimerase/dehydratase" evidence="2">
    <location>
        <begin position="8"/>
        <end position="228"/>
    </location>
</feature>
<dbReference type="CDD" id="cd05232">
    <property type="entry name" value="UDP_G4E_4_SDR_e"/>
    <property type="match status" value="1"/>
</dbReference>
<evidence type="ECO:0000313" key="3">
    <source>
        <dbReference type="EMBL" id="CBX29997.1"/>
    </source>
</evidence>
<evidence type="ECO:0000259" key="2">
    <source>
        <dbReference type="Pfam" id="PF01370"/>
    </source>
</evidence>
<organism evidence="3">
    <name type="scientific">uncultured Desulfobacterium sp</name>
    <dbReference type="NCBI Taxonomy" id="201089"/>
    <lineage>
        <taxon>Bacteria</taxon>
        <taxon>Pseudomonadati</taxon>
        <taxon>Thermodesulfobacteriota</taxon>
        <taxon>Desulfobacteria</taxon>
        <taxon>Desulfobacterales</taxon>
        <taxon>Desulfobacteriaceae</taxon>
        <taxon>Desulfobacterium</taxon>
        <taxon>environmental samples</taxon>
    </lineage>
</organism>
<dbReference type="InterPro" id="IPR036291">
    <property type="entry name" value="NAD(P)-bd_dom_sf"/>
</dbReference>
<comment type="similarity">
    <text evidence="1">Belongs to the NAD(P)-dependent epimerase/dehydratase family.</text>
</comment>
<gene>
    <name evidence="3" type="ORF">N47_D28060</name>
</gene>
<dbReference type="EMBL" id="FR695874">
    <property type="protein sequence ID" value="CBX29997.1"/>
    <property type="molecule type" value="Genomic_DNA"/>
</dbReference>
<proteinExistence type="inferred from homology"/>
<dbReference type="PANTHER" id="PTHR43000">
    <property type="entry name" value="DTDP-D-GLUCOSE 4,6-DEHYDRATASE-RELATED"/>
    <property type="match status" value="1"/>
</dbReference>
<dbReference type="AlphaFoldDB" id="E1YIF0"/>